<evidence type="ECO:0000256" key="4">
    <source>
        <dbReference type="ARBA" id="ARBA00022777"/>
    </source>
</evidence>
<dbReference type="InterPro" id="IPR019539">
    <property type="entry name" value="GalKase_N"/>
</dbReference>
<keyword evidence="5" id="KW-0067">ATP-binding</keyword>
<dbReference type="Proteomes" id="UP000824214">
    <property type="component" value="Unassembled WGS sequence"/>
</dbReference>
<comment type="caution">
    <text evidence="8">The sequence shown here is derived from an EMBL/GenBank/DDBJ whole genome shotgun (WGS) entry which is preliminary data.</text>
</comment>
<dbReference type="Gene3D" id="3.30.230.10">
    <property type="match status" value="1"/>
</dbReference>
<reference evidence="8" key="1">
    <citation type="journal article" date="2021" name="PeerJ">
        <title>Extensive microbial diversity within the chicken gut microbiome revealed by metagenomics and culture.</title>
        <authorList>
            <person name="Gilroy R."/>
            <person name="Ravi A."/>
            <person name="Getino M."/>
            <person name="Pursley I."/>
            <person name="Horton D.L."/>
            <person name="Alikhan N.F."/>
            <person name="Baker D."/>
            <person name="Gharbi K."/>
            <person name="Hall N."/>
            <person name="Watson M."/>
            <person name="Adriaenssens E.M."/>
            <person name="Foster-Nyarko E."/>
            <person name="Jarju S."/>
            <person name="Secka A."/>
            <person name="Antonio M."/>
            <person name="Oren A."/>
            <person name="Chaudhuri R.R."/>
            <person name="La Ragione R."/>
            <person name="Hildebrand F."/>
            <person name="Pallen M.J."/>
        </authorList>
    </citation>
    <scope>NUCLEOTIDE SEQUENCE</scope>
    <source>
        <strain evidence="8">ChiBcolR8-3208</strain>
    </source>
</reference>
<dbReference type="PANTHER" id="PTHR10457">
    <property type="entry name" value="MEVALONATE KINASE/GALACTOKINASE"/>
    <property type="match status" value="1"/>
</dbReference>
<dbReference type="GO" id="GO:0006012">
    <property type="term" value="P:galactose metabolic process"/>
    <property type="evidence" value="ECO:0007669"/>
    <property type="project" value="TreeGrafter"/>
</dbReference>
<keyword evidence="2" id="KW-0808">Transferase</keyword>
<feature type="domain" description="GHMP kinase N-terminal" evidence="6">
    <location>
        <begin position="120"/>
        <end position="200"/>
    </location>
</feature>
<evidence type="ECO:0000313" key="9">
    <source>
        <dbReference type="Proteomes" id="UP000824214"/>
    </source>
</evidence>
<dbReference type="GO" id="GO:0004335">
    <property type="term" value="F:galactokinase activity"/>
    <property type="evidence" value="ECO:0007669"/>
    <property type="project" value="TreeGrafter"/>
</dbReference>
<dbReference type="PIRSF" id="PIRSF000530">
    <property type="entry name" value="Galactokinase"/>
    <property type="match status" value="1"/>
</dbReference>
<keyword evidence="3" id="KW-0547">Nucleotide-binding</keyword>
<dbReference type="AlphaFoldDB" id="A0A9D2RYL5"/>
<dbReference type="InterPro" id="IPR006203">
    <property type="entry name" value="GHMP_knse_ATP-bd_CS"/>
</dbReference>
<dbReference type="InterPro" id="IPR020568">
    <property type="entry name" value="Ribosomal_Su5_D2-typ_SF"/>
</dbReference>
<evidence type="ECO:0000256" key="1">
    <source>
        <dbReference type="ARBA" id="ARBA00006566"/>
    </source>
</evidence>
<evidence type="ECO:0000313" key="8">
    <source>
        <dbReference type="EMBL" id="HJB37623.1"/>
    </source>
</evidence>
<evidence type="ECO:0000259" key="7">
    <source>
        <dbReference type="Pfam" id="PF10509"/>
    </source>
</evidence>
<organism evidence="8 9">
    <name type="scientific">Candidatus Acutalibacter ornithocaccae</name>
    <dbReference type="NCBI Taxonomy" id="2838416"/>
    <lineage>
        <taxon>Bacteria</taxon>
        <taxon>Bacillati</taxon>
        <taxon>Bacillota</taxon>
        <taxon>Clostridia</taxon>
        <taxon>Eubacteriales</taxon>
        <taxon>Acutalibacteraceae</taxon>
        <taxon>Acutalibacter</taxon>
    </lineage>
</organism>
<dbReference type="PROSITE" id="PS00627">
    <property type="entry name" value="GHMP_KINASES_ATP"/>
    <property type="match status" value="1"/>
</dbReference>
<dbReference type="InterPro" id="IPR036554">
    <property type="entry name" value="GHMP_kinase_C_sf"/>
</dbReference>
<accession>A0A9D2RYL5</accession>
<evidence type="ECO:0000259" key="6">
    <source>
        <dbReference type="Pfam" id="PF00288"/>
    </source>
</evidence>
<dbReference type="GO" id="GO:0005829">
    <property type="term" value="C:cytosol"/>
    <property type="evidence" value="ECO:0007669"/>
    <property type="project" value="TreeGrafter"/>
</dbReference>
<proteinExistence type="inferred from homology"/>
<sequence length="412" mass="45066">MICKFEELYQQEAQGQRARYQALREGFKAQFGSDEGGEYFSAPGRSEIGGNHTDHQHGRVLAAAVNLDIAAYARKTDNGRAVLKSAEYTKMDDIDISDLDMKEEEKDTSAALLRGICARCVQLGYKVGGFEAYTITRVLKGSGLSSSAAFEVLVVTIISHLYNDDAIDPVTVAKIAQYAENVYFGKPSGLLDQTASSVGGFTAIDFKDPENILIEKVNFDVTAHGYALCVVDTGGNHADLTSEYALVPKEMKEVAAFFGKEFLRDVDEQEFYDKIGEVRKQTGDRAVLRAMHFFDDDRLAAQEAQALRAGDFDCFKEMVIASGRSSFQRLQNVFATINPQEQGLSLALALTEKLLAGEGAWRVHGGGFAGTIQAYVPLARLDEYRAAMEKVFGEGACYVLSVRQAGGTKVEL</sequence>
<dbReference type="Pfam" id="PF00288">
    <property type="entry name" value="GHMP_kinases_N"/>
    <property type="match status" value="1"/>
</dbReference>
<evidence type="ECO:0000256" key="5">
    <source>
        <dbReference type="ARBA" id="ARBA00022840"/>
    </source>
</evidence>
<comment type="similarity">
    <text evidence="1">Belongs to the GHMP kinase family. GalK subfamily.</text>
</comment>
<dbReference type="GO" id="GO:0005524">
    <property type="term" value="F:ATP binding"/>
    <property type="evidence" value="ECO:0007669"/>
    <property type="project" value="UniProtKB-KW"/>
</dbReference>
<keyword evidence="4" id="KW-0418">Kinase</keyword>
<feature type="domain" description="Galactokinase N-terminal" evidence="7">
    <location>
        <begin position="26"/>
        <end position="75"/>
    </location>
</feature>
<reference evidence="8" key="2">
    <citation type="submission" date="2021-04" db="EMBL/GenBank/DDBJ databases">
        <authorList>
            <person name="Gilroy R."/>
        </authorList>
    </citation>
    <scope>NUCLEOTIDE SEQUENCE</scope>
    <source>
        <strain evidence="8">ChiBcolR8-3208</strain>
    </source>
</reference>
<evidence type="ECO:0000256" key="2">
    <source>
        <dbReference type="ARBA" id="ARBA00022679"/>
    </source>
</evidence>
<dbReference type="InterPro" id="IPR006206">
    <property type="entry name" value="Mevalonate/galactokinase"/>
</dbReference>
<dbReference type="EMBL" id="DWXZ01000128">
    <property type="protein sequence ID" value="HJB37623.1"/>
    <property type="molecule type" value="Genomic_DNA"/>
</dbReference>
<dbReference type="InterPro" id="IPR006204">
    <property type="entry name" value="GHMP_kinase_N_dom"/>
</dbReference>
<dbReference type="SUPFAM" id="SSF55060">
    <property type="entry name" value="GHMP Kinase, C-terminal domain"/>
    <property type="match status" value="1"/>
</dbReference>
<dbReference type="InterPro" id="IPR014721">
    <property type="entry name" value="Ribsml_uS5_D2-typ_fold_subgr"/>
</dbReference>
<dbReference type="Gene3D" id="3.30.70.890">
    <property type="entry name" value="GHMP kinase, C-terminal domain"/>
    <property type="match status" value="1"/>
</dbReference>
<dbReference type="SUPFAM" id="SSF54211">
    <property type="entry name" value="Ribosomal protein S5 domain 2-like"/>
    <property type="match status" value="1"/>
</dbReference>
<dbReference type="PANTHER" id="PTHR10457:SF7">
    <property type="entry name" value="GALACTOKINASE-RELATED"/>
    <property type="match status" value="1"/>
</dbReference>
<dbReference type="Pfam" id="PF10509">
    <property type="entry name" value="GalKase_gal_bdg"/>
    <property type="match status" value="1"/>
</dbReference>
<evidence type="ECO:0000256" key="3">
    <source>
        <dbReference type="ARBA" id="ARBA00022741"/>
    </source>
</evidence>
<name>A0A9D2RYL5_9FIRM</name>
<gene>
    <name evidence="8" type="ORF">H9942_06095</name>
</gene>
<protein>
    <submittedName>
        <fullName evidence="8">Galactokinase</fullName>
    </submittedName>
</protein>
<dbReference type="PRINTS" id="PR00959">
    <property type="entry name" value="MEVGALKINASE"/>
</dbReference>